<keyword evidence="2" id="KW-0749">Sporulation</keyword>
<gene>
    <name evidence="3" type="ORF">SY83_17130</name>
</gene>
<evidence type="ECO:0000313" key="4">
    <source>
        <dbReference type="Proteomes" id="UP000076927"/>
    </source>
</evidence>
<dbReference type="GO" id="GO:0030435">
    <property type="term" value="P:sporulation resulting in formation of a cellular spore"/>
    <property type="evidence" value="ECO:0007669"/>
    <property type="project" value="UniProtKB-KW"/>
</dbReference>
<dbReference type="GO" id="GO:0003810">
    <property type="term" value="F:protein-glutamine gamma-glutamyltransferase activity"/>
    <property type="evidence" value="ECO:0007669"/>
    <property type="project" value="InterPro"/>
</dbReference>
<evidence type="ECO:0008006" key="5">
    <source>
        <dbReference type="Google" id="ProtNLM"/>
    </source>
</evidence>
<evidence type="ECO:0000256" key="1">
    <source>
        <dbReference type="ARBA" id="ARBA00022679"/>
    </source>
</evidence>
<dbReference type="OrthoDB" id="1845399at2"/>
<proteinExistence type="predicted"/>
<keyword evidence="4" id="KW-1185">Reference proteome</keyword>
<protein>
    <recommendedName>
        <fullName evidence="5">Protein-glutamine gamma-glutamyltransferase</fullName>
    </recommendedName>
</protein>
<dbReference type="AlphaFoldDB" id="A0A172TL02"/>
<reference evidence="3 4" key="1">
    <citation type="submission" date="2015-01" db="EMBL/GenBank/DDBJ databases">
        <title>Paenibacillus swuensis/DY6/whole genome sequencing.</title>
        <authorList>
            <person name="Kim M.K."/>
            <person name="Srinivasan S."/>
            <person name="Lee J.-J."/>
        </authorList>
    </citation>
    <scope>NUCLEOTIDE SEQUENCE [LARGE SCALE GENOMIC DNA]</scope>
    <source>
        <strain evidence="3 4">DY6</strain>
    </source>
</reference>
<organism evidence="3 4">
    <name type="scientific">Paenibacillus swuensis</name>
    <dbReference type="NCBI Taxonomy" id="1178515"/>
    <lineage>
        <taxon>Bacteria</taxon>
        <taxon>Bacillati</taxon>
        <taxon>Bacillota</taxon>
        <taxon>Bacilli</taxon>
        <taxon>Bacillales</taxon>
        <taxon>Paenibacillaceae</taxon>
        <taxon>Paenibacillus</taxon>
    </lineage>
</organism>
<name>A0A172TL02_9BACL</name>
<evidence type="ECO:0000256" key="2">
    <source>
        <dbReference type="ARBA" id="ARBA00022969"/>
    </source>
</evidence>
<dbReference type="Pfam" id="PF20085">
    <property type="entry name" value="TGL"/>
    <property type="match status" value="1"/>
</dbReference>
<dbReference type="InterPro" id="IPR020916">
    <property type="entry name" value="Gln_gamma-glutamylTfrase_bac"/>
</dbReference>
<dbReference type="Proteomes" id="UP000076927">
    <property type="component" value="Chromosome"/>
</dbReference>
<dbReference type="KEGG" id="pswu:SY83_17130"/>
<keyword evidence="1" id="KW-0808">Transferase</keyword>
<sequence>MSFESSLRANILEAARDMNTGGTRFANFRNSRCNDKYWHLTNQGGFLLKKGVTPAAGIKDIFVHGPKYAFECAVAVVILMYKAVLDTIGEESFNTLFPDLELYSWNNDRDLGLTNRVIDSGYALPGDILYFKNPDVNRDKLEWQGENVIKMGNDLYYGHGLGIKNAAGMIKALNRQRHADADESAYLEDQITYPNYAYLAQYAPAEMRNHQELSLRAGSRREPLLYAQINDLLYFI</sequence>
<dbReference type="PATRIC" id="fig|1178515.4.peg.3446"/>
<dbReference type="STRING" id="1178515.SY83_17130"/>
<accession>A0A172TL02</accession>
<evidence type="ECO:0000313" key="3">
    <source>
        <dbReference type="EMBL" id="ANE47718.1"/>
    </source>
</evidence>
<dbReference type="RefSeq" id="WP_068608698.1">
    <property type="nucleotide sequence ID" value="NZ_CP011388.1"/>
</dbReference>
<dbReference type="EMBL" id="CP011388">
    <property type="protein sequence ID" value="ANE47718.1"/>
    <property type="molecule type" value="Genomic_DNA"/>
</dbReference>